<evidence type="ECO:0000313" key="2">
    <source>
        <dbReference type="Proteomes" id="UP000091967"/>
    </source>
</evidence>
<name>A0A1B8B562_FUSPO</name>
<dbReference type="EMBL" id="LYXU01000001">
    <property type="protein sequence ID" value="OBS27868.1"/>
    <property type="molecule type" value="Genomic_DNA"/>
</dbReference>
<reference evidence="1 2" key="1">
    <citation type="submission" date="2016-06" db="EMBL/GenBank/DDBJ databases">
        <title>Living apart together: crosstalk between the core and supernumerary genomes in a fungal plant pathogen.</title>
        <authorList>
            <person name="Vanheule A."/>
            <person name="Audenaert K."/>
            <person name="Warris S."/>
            <person name="Van De Geest H."/>
            <person name="Schijlen E."/>
            <person name="Hofte M."/>
            <person name="De Saeger S."/>
            <person name="Haesaert G."/>
            <person name="Waalwijk C."/>
            <person name="Van Der Lee T."/>
        </authorList>
    </citation>
    <scope>NUCLEOTIDE SEQUENCE [LARGE SCALE GENOMIC DNA]</scope>
    <source>
        <strain evidence="1 2">2516</strain>
    </source>
</reference>
<dbReference type="InterPro" id="IPR032675">
    <property type="entry name" value="LRR_dom_sf"/>
</dbReference>
<evidence type="ECO:0008006" key="3">
    <source>
        <dbReference type="Google" id="ProtNLM"/>
    </source>
</evidence>
<dbReference type="SUPFAM" id="SSF52047">
    <property type="entry name" value="RNI-like"/>
    <property type="match status" value="1"/>
</dbReference>
<keyword evidence="2" id="KW-1185">Reference proteome</keyword>
<dbReference type="AlphaFoldDB" id="A0A1B8B562"/>
<proteinExistence type="predicted"/>
<comment type="caution">
    <text evidence="1">The sequence shown here is derived from an EMBL/GenBank/DDBJ whole genome shotgun (WGS) entry which is preliminary data.</text>
</comment>
<dbReference type="STRING" id="36050.A0A1B8B562"/>
<dbReference type="Proteomes" id="UP000091967">
    <property type="component" value="Unassembled WGS sequence"/>
</dbReference>
<evidence type="ECO:0000313" key="1">
    <source>
        <dbReference type="EMBL" id="OBS27868.1"/>
    </source>
</evidence>
<accession>A0A1B8B562</accession>
<dbReference type="OMA" id="ADSANHK"/>
<sequence length="521" mass="60058">MENPEKSQFNLINNLPTELLKYVFSRFCFHCHSPQSINDPEVNRTYAHELRLGSANLLALSQTSKRCRRIAMPILFHQVGSDITLRYMLQVLDRDRDLAPNIKILHLPYYMTDECRSVLYKTASSFAGMSMSYRLALEDPYDVQINTLLGLASNLQALTIRFSGEGINLDFFEKTLTQRGFKARFADLRYLELEADDFVTFSAAGSGLSFLLQQSPQLETLVLRGIEQAESPSYGPEFEDPKSNMALPNLKELQIRGWSFRESCNDRHPLLKLFHRAKNLTSFKYVIDKGPGSYSEERPQVHHVAPKYLLRYLNSEKLQYLHLDFKLNSTGPHILGLTTYFDLRDPPRFESTIITREQLGRFTNLTSLTLDPLCFCRHVSEGTLDRQKFDHQKTCLTDLLTPSIRDLTLLLKGDDMRWICWDDILYLGHKAREGALPELQTVTAEIPQLRSRYRGCWDDDWNNQHMHKILKPFKTPEEEFHAAFEGSGVVAKIEGRWGGCYCGQCEPRVYVPLDCFVIEES</sequence>
<protein>
    <recommendedName>
        <fullName evidence="3">F-box domain-containing protein</fullName>
    </recommendedName>
</protein>
<gene>
    <name evidence="1" type="ORF">FPOA_01810</name>
</gene>
<dbReference type="OrthoDB" id="2520703at2759"/>
<organism evidence="1 2">
    <name type="scientific">Fusarium poae</name>
    <dbReference type="NCBI Taxonomy" id="36050"/>
    <lineage>
        <taxon>Eukaryota</taxon>
        <taxon>Fungi</taxon>
        <taxon>Dikarya</taxon>
        <taxon>Ascomycota</taxon>
        <taxon>Pezizomycotina</taxon>
        <taxon>Sordariomycetes</taxon>
        <taxon>Hypocreomycetidae</taxon>
        <taxon>Hypocreales</taxon>
        <taxon>Nectriaceae</taxon>
        <taxon>Fusarium</taxon>
    </lineage>
</organism>
<dbReference type="Gene3D" id="3.80.10.10">
    <property type="entry name" value="Ribonuclease Inhibitor"/>
    <property type="match status" value="1"/>
</dbReference>